<dbReference type="Proteomes" id="UP000008177">
    <property type="component" value="Unplaced contigs"/>
</dbReference>
<gene>
    <name evidence="2" type="ORF">BofuT4_P139880.1</name>
</gene>
<evidence type="ECO:0000313" key="3">
    <source>
        <dbReference type="Proteomes" id="UP000008177"/>
    </source>
</evidence>
<dbReference type="InParanoid" id="G2YN66"/>
<feature type="compositionally biased region" description="Polar residues" evidence="1">
    <location>
        <begin position="1"/>
        <end position="15"/>
    </location>
</feature>
<organism evidence="2 3">
    <name type="scientific">Botryotinia fuckeliana (strain T4)</name>
    <name type="common">Noble rot fungus</name>
    <name type="synonym">Botrytis cinerea</name>
    <dbReference type="NCBI Taxonomy" id="999810"/>
    <lineage>
        <taxon>Eukaryota</taxon>
        <taxon>Fungi</taxon>
        <taxon>Dikarya</taxon>
        <taxon>Ascomycota</taxon>
        <taxon>Pezizomycotina</taxon>
        <taxon>Leotiomycetes</taxon>
        <taxon>Helotiales</taxon>
        <taxon>Sclerotiniaceae</taxon>
        <taxon>Botrytis</taxon>
    </lineage>
</organism>
<proteinExistence type="predicted"/>
<dbReference type="EMBL" id="FQ790345">
    <property type="protein sequence ID" value="CCD53064.1"/>
    <property type="molecule type" value="Genomic_DNA"/>
</dbReference>
<evidence type="ECO:0000256" key="1">
    <source>
        <dbReference type="SAM" id="MobiDB-lite"/>
    </source>
</evidence>
<feature type="region of interest" description="Disordered" evidence="1">
    <location>
        <begin position="1"/>
        <end position="22"/>
    </location>
</feature>
<dbReference type="AlphaFoldDB" id="G2YN66"/>
<accession>G2YN66</accession>
<dbReference type="HOGENOM" id="CLU_1948514_0_0_1"/>
<sequence>MRSFQKTIENRVNSHPKSDASSSSASKLVAALSLERKLKGLRNNARAIYLDAQHKEPDAATAPWLQPGRAMIFPVRLYYNVFHLLIARTHGFRCISASSPSTPFHCLSSKTPHLHKCINVFRSIVRRDL</sequence>
<name>G2YN66_BOTF4</name>
<reference evidence="3" key="1">
    <citation type="journal article" date="2011" name="PLoS Genet.">
        <title>Genomic analysis of the necrotrophic fungal pathogens Sclerotinia sclerotiorum and Botrytis cinerea.</title>
        <authorList>
            <person name="Amselem J."/>
            <person name="Cuomo C.A."/>
            <person name="van Kan J.A."/>
            <person name="Viaud M."/>
            <person name="Benito E.P."/>
            <person name="Couloux A."/>
            <person name="Coutinho P.M."/>
            <person name="de Vries R.P."/>
            <person name="Dyer P.S."/>
            <person name="Fillinger S."/>
            <person name="Fournier E."/>
            <person name="Gout L."/>
            <person name="Hahn M."/>
            <person name="Kohn L."/>
            <person name="Lapalu N."/>
            <person name="Plummer K.M."/>
            <person name="Pradier J.M."/>
            <person name="Quevillon E."/>
            <person name="Sharon A."/>
            <person name="Simon A."/>
            <person name="ten Have A."/>
            <person name="Tudzynski B."/>
            <person name="Tudzynski P."/>
            <person name="Wincker P."/>
            <person name="Andrew M."/>
            <person name="Anthouard V."/>
            <person name="Beever R.E."/>
            <person name="Beffa R."/>
            <person name="Benoit I."/>
            <person name="Bouzid O."/>
            <person name="Brault B."/>
            <person name="Chen Z."/>
            <person name="Choquer M."/>
            <person name="Collemare J."/>
            <person name="Cotton P."/>
            <person name="Danchin E.G."/>
            <person name="Da Silva C."/>
            <person name="Gautier A."/>
            <person name="Giraud C."/>
            <person name="Giraud T."/>
            <person name="Gonzalez C."/>
            <person name="Grossetete S."/>
            <person name="Guldener U."/>
            <person name="Henrissat B."/>
            <person name="Howlett B.J."/>
            <person name="Kodira C."/>
            <person name="Kretschmer M."/>
            <person name="Lappartient A."/>
            <person name="Leroch M."/>
            <person name="Levis C."/>
            <person name="Mauceli E."/>
            <person name="Neuveglise C."/>
            <person name="Oeser B."/>
            <person name="Pearson M."/>
            <person name="Poulain J."/>
            <person name="Poussereau N."/>
            <person name="Quesneville H."/>
            <person name="Rascle C."/>
            <person name="Schumacher J."/>
            <person name="Segurens B."/>
            <person name="Sexton A."/>
            <person name="Silva E."/>
            <person name="Sirven C."/>
            <person name="Soanes D.M."/>
            <person name="Talbot N.J."/>
            <person name="Templeton M."/>
            <person name="Yandava C."/>
            <person name="Yarden O."/>
            <person name="Zeng Q."/>
            <person name="Rollins J.A."/>
            <person name="Lebrun M.H."/>
            <person name="Dickman M."/>
        </authorList>
    </citation>
    <scope>NUCLEOTIDE SEQUENCE [LARGE SCALE GENOMIC DNA]</scope>
    <source>
        <strain evidence="3">T4</strain>
    </source>
</reference>
<protein>
    <submittedName>
        <fullName evidence="2">Uncharacterized protein</fullName>
    </submittedName>
</protein>
<evidence type="ECO:0000313" key="2">
    <source>
        <dbReference type="EMBL" id="CCD53064.1"/>
    </source>
</evidence>